<organism evidence="4 5">
    <name type="scientific">Faecalibacterium prausnitzii</name>
    <dbReference type="NCBI Taxonomy" id="853"/>
    <lineage>
        <taxon>Bacteria</taxon>
        <taxon>Bacillati</taxon>
        <taxon>Bacillota</taxon>
        <taxon>Clostridia</taxon>
        <taxon>Eubacteriales</taxon>
        <taxon>Oscillospiraceae</taxon>
        <taxon>Faecalibacterium</taxon>
    </lineage>
</organism>
<dbReference type="EMBL" id="PRLB01000011">
    <property type="protein sequence ID" value="RAW53442.1"/>
    <property type="molecule type" value="Genomic_DNA"/>
</dbReference>
<evidence type="ECO:0000256" key="1">
    <source>
        <dbReference type="ARBA" id="ARBA00022801"/>
    </source>
</evidence>
<dbReference type="GO" id="GO:0016787">
    <property type="term" value="F:hydrolase activity"/>
    <property type="evidence" value="ECO:0007669"/>
    <property type="project" value="UniProtKB-KW"/>
</dbReference>
<evidence type="ECO:0008006" key="6">
    <source>
        <dbReference type="Google" id="ProtNLM"/>
    </source>
</evidence>
<dbReference type="CDD" id="cd00004">
    <property type="entry name" value="Sortase"/>
    <property type="match status" value="1"/>
</dbReference>
<evidence type="ECO:0000256" key="2">
    <source>
        <dbReference type="PIRSR" id="PIRSR605754-1"/>
    </source>
</evidence>
<evidence type="ECO:0000313" key="5">
    <source>
        <dbReference type="Proteomes" id="UP000251144"/>
    </source>
</evidence>
<dbReference type="AlphaFoldDB" id="A0A329TV26"/>
<dbReference type="SUPFAM" id="SSF63817">
    <property type="entry name" value="Sortase"/>
    <property type="match status" value="1"/>
</dbReference>
<dbReference type="Gene3D" id="2.40.260.10">
    <property type="entry name" value="Sortase"/>
    <property type="match status" value="1"/>
</dbReference>
<feature type="active site" description="Proton donor/acceptor" evidence="2">
    <location>
        <position position="137"/>
    </location>
</feature>
<dbReference type="InterPro" id="IPR005754">
    <property type="entry name" value="Sortase"/>
</dbReference>
<keyword evidence="1" id="KW-0378">Hydrolase</keyword>
<sequence>MRRLVPERLCLMLGSALVLAAVCLYVYDRLEDARAGAQAASAVSQLRQSQSIAAVSETEQPADSAESLPTEDAESEPEPVSETPASSIEREYLGVLTIPALGLELPVQTEWSKANLKVSPCRQCGSAAGGDLVIAAHNYKSHFGRLSSLSEGDEVRFTSQDGAEAVYTVERTAQVSPEEPEALREGGCPLVLYTCTPGGKARVVVYCRRENAA</sequence>
<evidence type="ECO:0000313" key="4">
    <source>
        <dbReference type="EMBL" id="RAW53442.1"/>
    </source>
</evidence>
<comment type="caution">
    <text evidence="4">The sequence shown here is derived from an EMBL/GenBank/DDBJ whole genome shotgun (WGS) entry which is preliminary data.</text>
</comment>
<dbReference type="RefSeq" id="WP_158401411.1">
    <property type="nucleotide sequence ID" value="NZ_PRLB01000011.1"/>
</dbReference>
<name>A0A329TV26_9FIRM</name>
<feature type="active site" description="Acyl-thioester intermediate" evidence="2">
    <location>
        <position position="195"/>
    </location>
</feature>
<gene>
    <name evidence="4" type="ORF">C4N26_10915</name>
</gene>
<feature type="compositionally biased region" description="Acidic residues" evidence="3">
    <location>
        <begin position="69"/>
        <end position="79"/>
    </location>
</feature>
<dbReference type="InterPro" id="IPR023365">
    <property type="entry name" value="Sortase_dom-sf"/>
</dbReference>
<dbReference type="Pfam" id="PF04203">
    <property type="entry name" value="Sortase"/>
    <property type="match status" value="1"/>
</dbReference>
<dbReference type="OrthoDB" id="2328774at2"/>
<evidence type="ECO:0000256" key="3">
    <source>
        <dbReference type="SAM" id="MobiDB-lite"/>
    </source>
</evidence>
<protein>
    <recommendedName>
        <fullName evidence="6">Sortase</fullName>
    </recommendedName>
</protein>
<accession>A0A329TV26</accession>
<proteinExistence type="predicted"/>
<reference evidence="4 5" key="1">
    <citation type="submission" date="2018-02" db="EMBL/GenBank/DDBJ databases">
        <title>Complete genome sequencing of Faecalibacterium prausnitzii strains isolated from the human gut.</title>
        <authorList>
            <person name="Fitzgerald B.C."/>
            <person name="Shkoporov A.N."/>
            <person name="Ross P.R."/>
            <person name="Hill C."/>
        </authorList>
    </citation>
    <scope>NUCLEOTIDE SEQUENCE [LARGE SCALE GENOMIC DNA]</scope>
    <source>
        <strain evidence="4 5">APC942/32-1</strain>
    </source>
</reference>
<feature type="region of interest" description="Disordered" evidence="3">
    <location>
        <begin position="52"/>
        <end position="86"/>
    </location>
</feature>
<dbReference type="Proteomes" id="UP000251144">
    <property type="component" value="Unassembled WGS sequence"/>
</dbReference>
<feature type="compositionally biased region" description="Polar residues" evidence="3">
    <location>
        <begin position="52"/>
        <end position="61"/>
    </location>
</feature>